<gene>
    <name evidence="9" type="ORF">HERILL_LOCUS15644</name>
</gene>
<dbReference type="Pfam" id="PF03067">
    <property type="entry name" value="LPMO_10"/>
    <property type="match status" value="1"/>
</dbReference>
<keyword evidence="5" id="KW-0325">Glycoprotein</keyword>
<dbReference type="EMBL" id="LR899014">
    <property type="protein sequence ID" value="CAD7093359.1"/>
    <property type="molecule type" value="Genomic_DNA"/>
</dbReference>
<keyword evidence="4" id="KW-1015">Disulfide bond</keyword>
<evidence type="ECO:0000313" key="9">
    <source>
        <dbReference type="EMBL" id="CAD7093359.1"/>
    </source>
</evidence>
<evidence type="ECO:0000259" key="8">
    <source>
        <dbReference type="Pfam" id="PF03067"/>
    </source>
</evidence>
<keyword evidence="2" id="KW-0479">Metal-binding</keyword>
<dbReference type="InterPro" id="IPR052282">
    <property type="entry name" value="Starch-active_LPMO"/>
</dbReference>
<dbReference type="AlphaFoldDB" id="A0A7R8V6K3"/>
<keyword evidence="3" id="KW-0186">Copper</keyword>
<reference evidence="9 10" key="1">
    <citation type="submission" date="2020-11" db="EMBL/GenBank/DDBJ databases">
        <authorList>
            <person name="Wallbank WR R."/>
            <person name="Pardo Diaz C."/>
            <person name="Kozak K."/>
            <person name="Martin S."/>
            <person name="Jiggins C."/>
            <person name="Moest M."/>
            <person name="Warren A I."/>
            <person name="Generalovic N T."/>
            <person name="Byers J.R.P. K."/>
            <person name="Montejo-Kovacevich G."/>
            <person name="Yen C E."/>
        </authorList>
    </citation>
    <scope>NUCLEOTIDE SEQUENCE [LARGE SCALE GENOMIC DNA]</scope>
</reference>
<protein>
    <recommendedName>
        <fullName evidence="8">Chitin-binding type-4 domain-containing protein</fullName>
    </recommendedName>
</protein>
<feature type="domain" description="Chitin-binding type-4" evidence="8">
    <location>
        <begin position="25"/>
        <end position="209"/>
    </location>
</feature>
<evidence type="ECO:0000256" key="2">
    <source>
        <dbReference type="ARBA" id="ARBA00022723"/>
    </source>
</evidence>
<evidence type="ECO:0000256" key="3">
    <source>
        <dbReference type="ARBA" id="ARBA00023008"/>
    </source>
</evidence>
<evidence type="ECO:0000256" key="6">
    <source>
        <dbReference type="ARBA" id="ARBA00034311"/>
    </source>
</evidence>
<dbReference type="Proteomes" id="UP000594454">
    <property type="component" value="Chromosome 6"/>
</dbReference>
<evidence type="ECO:0000313" key="10">
    <source>
        <dbReference type="Proteomes" id="UP000594454"/>
    </source>
</evidence>
<dbReference type="OrthoDB" id="64893at2759"/>
<feature type="chain" id="PRO_5031543268" description="Chitin-binding type-4 domain-containing protein" evidence="7">
    <location>
        <begin position="25"/>
        <end position="217"/>
    </location>
</feature>
<dbReference type="InterPro" id="IPR004302">
    <property type="entry name" value="Cellulose/chitin-bd_N"/>
</dbReference>
<feature type="signal peptide" evidence="7">
    <location>
        <begin position="1"/>
        <end position="24"/>
    </location>
</feature>
<dbReference type="PANTHER" id="PTHR36575">
    <property type="entry name" value="BINDING PROTEIN, PUTATIVE (AFU_ORTHOLOGUE AFUA_1G14430)-RELATED"/>
    <property type="match status" value="1"/>
</dbReference>
<evidence type="ECO:0000256" key="1">
    <source>
        <dbReference type="ARBA" id="ARBA00001973"/>
    </source>
</evidence>
<name>A0A7R8V6K3_HERIL</name>
<evidence type="ECO:0000256" key="7">
    <source>
        <dbReference type="SAM" id="SignalP"/>
    </source>
</evidence>
<comment type="similarity">
    <text evidence="6">Belongs to the polysaccharide monooxygenase AA13 family.</text>
</comment>
<comment type="cofactor">
    <cofactor evidence="1">
        <name>Cu(2+)</name>
        <dbReference type="ChEBI" id="CHEBI:29036"/>
    </cofactor>
</comment>
<proteinExistence type="inferred from homology"/>
<evidence type="ECO:0000256" key="5">
    <source>
        <dbReference type="ARBA" id="ARBA00023180"/>
    </source>
</evidence>
<keyword evidence="10" id="KW-1185">Reference proteome</keyword>
<dbReference type="GO" id="GO:0046872">
    <property type="term" value="F:metal ion binding"/>
    <property type="evidence" value="ECO:0007669"/>
    <property type="project" value="UniProtKB-KW"/>
</dbReference>
<dbReference type="PANTHER" id="PTHR36575:SF2">
    <property type="entry name" value="CHITIN-BINDING TYPE-4 DOMAIN-CONTAINING PROTEIN-RELATED"/>
    <property type="match status" value="1"/>
</dbReference>
<keyword evidence="7" id="KW-0732">Signal</keyword>
<evidence type="ECO:0000256" key="4">
    <source>
        <dbReference type="ARBA" id="ARBA00023157"/>
    </source>
</evidence>
<dbReference type="OMA" id="CEHCVFR"/>
<organism evidence="9 10">
    <name type="scientific">Hermetia illucens</name>
    <name type="common">Black soldier fly</name>
    <dbReference type="NCBI Taxonomy" id="343691"/>
    <lineage>
        <taxon>Eukaryota</taxon>
        <taxon>Metazoa</taxon>
        <taxon>Ecdysozoa</taxon>
        <taxon>Arthropoda</taxon>
        <taxon>Hexapoda</taxon>
        <taxon>Insecta</taxon>
        <taxon>Pterygota</taxon>
        <taxon>Neoptera</taxon>
        <taxon>Endopterygota</taxon>
        <taxon>Diptera</taxon>
        <taxon>Brachycera</taxon>
        <taxon>Stratiomyomorpha</taxon>
        <taxon>Stratiomyidae</taxon>
        <taxon>Hermetiinae</taxon>
        <taxon>Hermetia</taxon>
    </lineage>
</organism>
<dbReference type="InParanoid" id="A0A7R8V6K3"/>
<accession>A0A7R8V6K3</accession>
<sequence length="217" mass="24574">MWSIRSPLCAILLVSVSWIPYIYGHGMMLVPSGRASRWRFNDSAPVNYNDMEAFCGGLTNTWKKHGGKCGICGDDYGMPTPRPHELGGEFGEGHVVATYPPGGQIPISVKLIANHRGYFVFDVCNLDREPETEECFKRLKLSDGNDQYDLRYFRPSTFNMTVQVPHNLNCEHCVLRWHYKSANMWGTCENGTSTLGCGPQEIYRSCADISVKRQTHW</sequence>